<gene>
    <name evidence="13" type="ORF">AWR27_07955</name>
</gene>
<dbReference type="OrthoDB" id="9795928at2"/>
<evidence type="ECO:0000259" key="11">
    <source>
        <dbReference type="Pfam" id="PF00593"/>
    </source>
</evidence>
<evidence type="ECO:0000256" key="10">
    <source>
        <dbReference type="SAM" id="SignalP"/>
    </source>
</evidence>
<organism evidence="13 14">
    <name type="scientific">Spirosoma montaniterrae</name>
    <dbReference type="NCBI Taxonomy" id="1178516"/>
    <lineage>
        <taxon>Bacteria</taxon>
        <taxon>Pseudomonadati</taxon>
        <taxon>Bacteroidota</taxon>
        <taxon>Cytophagia</taxon>
        <taxon>Cytophagales</taxon>
        <taxon>Cytophagaceae</taxon>
        <taxon>Spirosoma</taxon>
    </lineage>
</organism>
<protein>
    <submittedName>
        <fullName evidence="13">TonB-dependent receptor</fullName>
    </submittedName>
</protein>
<dbReference type="Pfam" id="PF00593">
    <property type="entry name" value="TonB_dep_Rec_b-barrel"/>
    <property type="match status" value="1"/>
</dbReference>
<dbReference type="InterPro" id="IPR000531">
    <property type="entry name" value="Beta-barrel_TonB"/>
</dbReference>
<dbReference type="Gene3D" id="2.60.40.1120">
    <property type="entry name" value="Carboxypeptidase-like, regulatory domain"/>
    <property type="match status" value="1"/>
</dbReference>
<keyword evidence="3 8" id="KW-1134">Transmembrane beta strand</keyword>
<dbReference type="SUPFAM" id="SSF49464">
    <property type="entry name" value="Carboxypeptidase regulatory domain-like"/>
    <property type="match status" value="1"/>
</dbReference>
<dbReference type="Proteomes" id="UP000187941">
    <property type="component" value="Chromosome"/>
</dbReference>
<proteinExistence type="inferred from homology"/>
<evidence type="ECO:0000256" key="7">
    <source>
        <dbReference type="ARBA" id="ARBA00023237"/>
    </source>
</evidence>
<dbReference type="PANTHER" id="PTHR30069:SF40">
    <property type="entry name" value="TONB-DEPENDENT RECEPTOR NMB0964-RELATED"/>
    <property type="match status" value="1"/>
</dbReference>
<evidence type="ECO:0000256" key="2">
    <source>
        <dbReference type="ARBA" id="ARBA00022448"/>
    </source>
</evidence>
<dbReference type="Gene3D" id="2.170.130.10">
    <property type="entry name" value="TonB-dependent receptor, plug domain"/>
    <property type="match status" value="1"/>
</dbReference>
<dbReference type="InterPro" id="IPR012910">
    <property type="entry name" value="Plug_dom"/>
</dbReference>
<dbReference type="PANTHER" id="PTHR30069">
    <property type="entry name" value="TONB-DEPENDENT OUTER MEMBRANE RECEPTOR"/>
    <property type="match status" value="1"/>
</dbReference>
<dbReference type="KEGG" id="smon:AWR27_07955"/>
<name>A0A1P9WV57_9BACT</name>
<keyword evidence="10" id="KW-0732">Signal</keyword>
<dbReference type="Pfam" id="PF13715">
    <property type="entry name" value="CarbopepD_reg_2"/>
    <property type="match status" value="1"/>
</dbReference>
<dbReference type="PROSITE" id="PS52016">
    <property type="entry name" value="TONB_DEPENDENT_REC_3"/>
    <property type="match status" value="1"/>
</dbReference>
<feature type="chain" id="PRO_5012636892" evidence="10">
    <location>
        <begin position="25"/>
        <end position="813"/>
    </location>
</feature>
<reference evidence="13 14" key="1">
    <citation type="submission" date="2016-01" db="EMBL/GenBank/DDBJ databases">
        <authorList>
            <person name="Oliw E.H."/>
        </authorList>
    </citation>
    <scope>NUCLEOTIDE SEQUENCE [LARGE SCALE GENOMIC DNA]</scope>
    <source>
        <strain evidence="13 14">DY10</strain>
    </source>
</reference>
<dbReference type="EMBL" id="CP014263">
    <property type="protein sequence ID" value="AQG79264.1"/>
    <property type="molecule type" value="Genomic_DNA"/>
</dbReference>
<keyword evidence="14" id="KW-1185">Reference proteome</keyword>
<evidence type="ECO:0000256" key="6">
    <source>
        <dbReference type="ARBA" id="ARBA00023136"/>
    </source>
</evidence>
<keyword evidence="13" id="KW-0675">Receptor</keyword>
<dbReference type="Pfam" id="PF07715">
    <property type="entry name" value="Plug"/>
    <property type="match status" value="1"/>
</dbReference>
<keyword evidence="5 9" id="KW-0798">TonB box</keyword>
<evidence type="ECO:0000256" key="3">
    <source>
        <dbReference type="ARBA" id="ARBA00022452"/>
    </source>
</evidence>
<accession>A0A1P9WV57</accession>
<keyword evidence="4 8" id="KW-0812">Transmembrane</keyword>
<feature type="domain" description="TonB-dependent receptor-like beta-barrel" evidence="11">
    <location>
        <begin position="346"/>
        <end position="749"/>
    </location>
</feature>
<feature type="signal peptide" evidence="10">
    <location>
        <begin position="1"/>
        <end position="24"/>
    </location>
</feature>
<sequence>MQNGWLKRGIAVGLCLWASAAIHAQTPCSTVLTGQILAQTTRQPLPGATVYVRELSIGAVADTTGTFRLSTLCRGKYTLVYQSIGYKPIEQIVTIQTDLAQIVSPAQLRPDSQTLQEITVTEHRSEAKQLLQTQAELSGHALDASRGLSLGESLKTLPGLYSVQTGPSISKPVIHGLYSNRILTLNNGVRQEDQQWGSEHAPMIDPFLASRITVIKGAASIRYGSDAIGGVILVEPKPMPTTPGLGGEINVVGGTNGRQGTASALLEQAVGGNLTGLSWRVQSTLKRVGYARTPNYFLENSSYHETNFSGAVAYTRSLRTGGTAGIDLFYSQFNTKVGLFTGAQVGSLSDFYAAIARPEPLRQPGFSYALDRPYQHVQHGLLRLRAFLRSDRLGNLTFTYGRQQNVRREYDFLSFSRVTDPELYLKLVTQTADLIWEQKPVKTANGGQFSGSVGANGITQGNVRKFLFLIPNYRNYGAGLFALQRYAYNNWTVEGGIRYDYRWLRAFFLDEITNAVTNTTRQWQNLTGSFGVTYQLSPQLTITGNLGTAWRAPNVNDLYSNGLHQSAVAYERGNPNLQPEQARNLNLSVEYTGKRLYADLTLYNNWINNYIYLKPDSVPIVRQRGAFPSFTYNQVRATFRGIDATLRYKLAEGLTLVSKTSLLFAYDHTNRDYLVYIPPNRTDNGLRYTLPDRGRFSGMYVSVSSQYVSRQNRVPTVTQREEGGRIIFTGDFAPPPPAYTLFGAELGFRSRIGRQPISLILTGTNLLNRAYRDYLDRFRYFADEPGRNVMLKLKLPLSFGQNRTELVWNDSES</sequence>
<dbReference type="AlphaFoldDB" id="A0A1P9WV57"/>
<dbReference type="RefSeq" id="WP_077130703.1">
    <property type="nucleotide sequence ID" value="NZ_CP014263.1"/>
</dbReference>
<keyword evidence="6 8" id="KW-0472">Membrane</keyword>
<evidence type="ECO:0000313" key="14">
    <source>
        <dbReference type="Proteomes" id="UP000187941"/>
    </source>
</evidence>
<dbReference type="InterPro" id="IPR039426">
    <property type="entry name" value="TonB-dep_rcpt-like"/>
</dbReference>
<evidence type="ECO:0000256" key="1">
    <source>
        <dbReference type="ARBA" id="ARBA00004571"/>
    </source>
</evidence>
<dbReference type="InterPro" id="IPR037066">
    <property type="entry name" value="Plug_dom_sf"/>
</dbReference>
<evidence type="ECO:0000259" key="12">
    <source>
        <dbReference type="Pfam" id="PF07715"/>
    </source>
</evidence>
<dbReference type="GO" id="GO:0015344">
    <property type="term" value="F:siderophore uptake transmembrane transporter activity"/>
    <property type="evidence" value="ECO:0007669"/>
    <property type="project" value="TreeGrafter"/>
</dbReference>
<keyword evidence="2 8" id="KW-0813">Transport</keyword>
<feature type="domain" description="TonB-dependent receptor plug" evidence="12">
    <location>
        <begin position="136"/>
        <end position="231"/>
    </location>
</feature>
<dbReference type="Gene3D" id="2.40.170.20">
    <property type="entry name" value="TonB-dependent receptor, beta-barrel domain"/>
    <property type="match status" value="1"/>
</dbReference>
<evidence type="ECO:0000256" key="8">
    <source>
        <dbReference type="PROSITE-ProRule" id="PRU01360"/>
    </source>
</evidence>
<dbReference type="GO" id="GO:0044718">
    <property type="term" value="P:siderophore transmembrane transport"/>
    <property type="evidence" value="ECO:0007669"/>
    <property type="project" value="TreeGrafter"/>
</dbReference>
<evidence type="ECO:0000313" key="13">
    <source>
        <dbReference type="EMBL" id="AQG79264.1"/>
    </source>
</evidence>
<evidence type="ECO:0000256" key="9">
    <source>
        <dbReference type="RuleBase" id="RU003357"/>
    </source>
</evidence>
<evidence type="ECO:0000256" key="4">
    <source>
        <dbReference type="ARBA" id="ARBA00022692"/>
    </source>
</evidence>
<keyword evidence="7 8" id="KW-0998">Cell outer membrane</keyword>
<dbReference type="InterPro" id="IPR008969">
    <property type="entry name" value="CarboxyPept-like_regulatory"/>
</dbReference>
<evidence type="ECO:0000256" key="5">
    <source>
        <dbReference type="ARBA" id="ARBA00023077"/>
    </source>
</evidence>
<dbReference type="InterPro" id="IPR036942">
    <property type="entry name" value="Beta-barrel_TonB_sf"/>
</dbReference>
<dbReference type="STRING" id="1178516.AWR27_07955"/>
<comment type="subcellular location">
    <subcellularLocation>
        <location evidence="1 8">Cell outer membrane</location>
        <topology evidence="1 8">Multi-pass membrane protein</topology>
    </subcellularLocation>
</comment>
<comment type="similarity">
    <text evidence="8 9">Belongs to the TonB-dependent receptor family.</text>
</comment>
<dbReference type="SUPFAM" id="SSF56935">
    <property type="entry name" value="Porins"/>
    <property type="match status" value="1"/>
</dbReference>
<dbReference type="GO" id="GO:0009279">
    <property type="term" value="C:cell outer membrane"/>
    <property type="evidence" value="ECO:0007669"/>
    <property type="project" value="UniProtKB-SubCell"/>
</dbReference>